<dbReference type="GO" id="GO:0000175">
    <property type="term" value="F:3'-5'-RNA exonuclease activity"/>
    <property type="evidence" value="ECO:0007669"/>
    <property type="project" value="TreeGrafter"/>
</dbReference>
<sequence>MSDIYKVLVEDRNYTQWSYLTVNNFKETSAITVNPAEYKLFANDIFSLGPFTLLHSGLRSTKNIPGVMILKGNKTYGRNGSGKLLYKCIPDDRRLPTFLISYEMKHVGFSKVFINQYITFNFVDWADKHPHGVISQMIGSVDELNNFYEYQLYCKSLNASIQKFTKDTSKALKNHSHDAFIDTISKRFPAIQDRTDQTIWTIFTIDPPNSLDFDDAFSIRDLDNGKKLLSIYISNVTIWMDVLNLWDSFSRRISTIYLPDRKRPMLPTILSDCLCSLQEKHTRIAFVMDLFIEPSDYTITDIQYSNCKIRVSKNYCYEEAKLLSHPVYNHLFEVTKRLSRNYKYINNVRNSHELVCYLMILMNYHCAKNLLLKQNGIFRSTIMNKEVSIPEDLPEDVGKFIKIWNSSAGQYIDANSLQPEQTISHDLLEMDAYVHITSPIRRLVDLLNIIQFQQNTGIIQLSEHAQQFYEKWILDLEYINTTMRSIRRVQNDCNLLHLCSTTPEIMEQLYNGYAFDKIIRNDGLFQYIVYLPELKMASRITIRENISNYDIHKYKLYLFHNEENFKKKIRLQLQML</sequence>
<evidence type="ECO:0000313" key="2">
    <source>
        <dbReference type="EMBL" id="QHS85189.1"/>
    </source>
</evidence>
<organism evidence="2">
    <name type="scientific">viral metagenome</name>
    <dbReference type="NCBI Taxonomy" id="1070528"/>
    <lineage>
        <taxon>unclassified sequences</taxon>
        <taxon>metagenomes</taxon>
        <taxon>organismal metagenomes</taxon>
    </lineage>
</organism>
<dbReference type="SUPFAM" id="SSF50249">
    <property type="entry name" value="Nucleic acid-binding proteins"/>
    <property type="match status" value="1"/>
</dbReference>
<dbReference type="GO" id="GO:0006402">
    <property type="term" value="P:mRNA catabolic process"/>
    <property type="evidence" value="ECO:0007669"/>
    <property type="project" value="TreeGrafter"/>
</dbReference>
<dbReference type="EMBL" id="MN739042">
    <property type="protein sequence ID" value="QHS85189.1"/>
    <property type="molecule type" value="Genomic_DNA"/>
</dbReference>
<protein>
    <recommendedName>
        <fullName evidence="1">RNB domain-containing protein</fullName>
    </recommendedName>
</protein>
<dbReference type="PANTHER" id="PTHR23355:SF9">
    <property type="entry name" value="DIS3-LIKE EXONUCLEASE 2"/>
    <property type="match status" value="1"/>
</dbReference>
<dbReference type="PANTHER" id="PTHR23355">
    <property type="entry name" value="RIBONUCLEASE"/>
    <property type="match status" value="1"/>
</dbReference>
<dbReference type="InterPro" id="IPR012340">
    <property type="entry name" value="NA-bd_OB-fold"/>
</dbReference>
<accession>A0A6C0B0Z2</accession>
<dbReference type="AlphaFoldDB" id="A0A6C0B0Z2"/>
<dbReference type="Pfam" id="PF00773">
    <property type="entry name" value="RNB"/>
    <property type="match status" value="1"/>
</dbReference>
<name>A0A6C0B0Z2_9ZZZZ</name>
<dbReference type="InterPro" id="IPR001900">
    <property type="entry name" value="RNase_II/R"/>
</dbReference>
<proteinExistence type="predicted"/>
<evidence type="ECO:0000259" key="1">
    <source>
        <dbReference type="SMART" id="SM00955"/>
    </source>
</evidence>
<feature type="domain" description="RNB" evidence="1">
    <location>
        <begin position="191"/>
        <end position="458"/>
    </location>
</feature>
<dbReference type="GO" id="GO:0003723">
    <property type="term" value="F:RNA binding"/>
    <property type="evidence" value="ECO:0007669"/>
    <property type="project" value="InterPro"/>
</dbReference>
<dbReference type="SMART" id="SM00955">
    <property type="entry name" value="RNB"/>
    <property type="match status" value="1"/>
</dbReference>
<dbReference type="InterPro" id="IPR050180">
    <property type="entry name" value="RNR_Ribonuclease"/>
</dbReference>
<reference evidence="2" key="1">
    <citation type="journal article" date="2020" name="Nature">
        <title>Giant virus diversity and host interactions through global metagenomics.</title>
        <authorList>
            <person name="Schulz F."/>
            <person name="Roux S."/>
            <person name="Paez-Espino D."/>
            <person name="Jungbluth S."/>
            <person name="Walsh D.A."/>
            <person name="Denef V.J."/>
            <person name="McMahon K.D."/>
            <person name="Konstantinidis K.T."/>
            <person name="Eloe-Fadrosh E.A."/>
            <person name="Kyrpides N.C."/>
            <person name="Woyke T."/>
        </authorList>
    </citation>
    <scope>NUCLEOTIDE SEQUENCE</scope>
    <source>
        <strain evidence="2">GVMAG-M-3300009182-78</strain>
    </source>
</reference>